<dbReference type="Pfam" id="PF21922">
    <property type="entry name" value="PBP_dimer_2"/>
    <property type="match status" value="1"/>
</dbReference>
<dbReference type="RefSeq" id="WP_011878054.1">
    <property type="nucleotide sequence ID" value="NC_009253.1"/>
</dbReference>
<reference evidence="4 5" key="1">
    <citation type="submission" date="2007-03" db="EMBL/GenBank/DDBJ databases">
        <title>Complete sequence of Desulfotomaculum reducens MI-1.</title>
        <authorList>
            <consortium name="US DOE Joint Genome Institute"/>
            <person name="Copeland A."/>
            <person name="Lucas S."/>
            <person name="Lapidus A."/>
            <person name="Barry K."/>
            <person name="Detter J.C."/>
            <person name="Glavina del Rio T."/>
            <person name="Hammon N."/>
            <person name="Israni S."/>
            <person name="Dalin E."/>
            <person name="Tice H."/>
            <person name="Pitluck S."/>
            <person name="Sims D."/>
            <person name="Brettin T."/>
            <person name="Bruce D."/>
            <person name="Han C."/>
            <person name="Tapia R."/>
            <person name="Schmutz J."/>
            <person name="Larimer F."/>
            <person name="Land M."/>
            <person name="Hauser L."/>
            <person name="Kyrpides N."/>
            <person name="Kim E."/>
            <person name="Tebo B.M."/>
            <person name="Richardson P."/>
        </authorList>
    </citation>
    <scope>NUCLEOTIDE SEQUENCE [LARGE SCALE GENOMIC DNA]</scope>
    <source>
        <strain evidence="4 5">MI-1</strain>
    </source>
</reference>
<organism evidence="4 5">
    <name type="scientific">Desulforamulus reducens (strain ATCC BAA-1160 / DSM 100696 / MI-1)</name>
    <name type="common">Desulfotomaculum reducens</name>
    <dbReference type="NCBI Taxonomy" id="349161"/>
    <lineage>
        <taxon>Bacteria</taxon>
        <taxon>Bacillati</taxon>
        <taxon>Bacillota</taxon>
        <taxon>Clostridia</taxon>
        <taxon>Eubacteriales</taxon>
        <taxon>Peptococcaceae</taxon>
        <taxon>Desulforamulus</taxon>
    </lineage>
</organism>
<evidence type="ECO:0000259" key="2">
    <source>
        <dbReference type="Pfam" id="PF00905"/>
    </source>
</evidence>
<dbReference type="OrthoDB" id="9804124at2"/>
<dbReference type="PANTHER" id="PTHR30627">
    <property type="entry name" value="PEPTIDOGLYCAN D,D-TRANSPEPTIDASE"/>
    <property type="match status" value="1"/>
</dbReference>
<keyword evidence="1" id="KW-0472">Membrane</keyword>
<gene>
    <name evidence="4" type="ordered locus">Dred_1713</name>
</gene>
<dbReference type="GO" id="GO:0071555">
    <property type="term" value="P:cell wall organization"/>
    <property type="evidence" value="ECO:0007669"/>
    <property type="project" value="TreeGrafter"/>
</dbReference>
<proteinExistence type="predicted"/>
<dbReference type="Proteomes" id="UP000001556">
    <property type="component" value="Chromosome"/>
</dbReference>
<dbReference type="eggNOG" id="COG0768">
    <property type="taxonomic scope" value="Bacteria"/>
</dbReference>
<dbReference type="EMBL" id="CP000612">
    <property type="protein sequence ID" value="ABO50240.1"/>
    <property type="molecule type" value="Genomic_DNA"/>
</dbReference>
<feature type="domain" description="Penicillin-binding protein transpeptidase" evidence="2">
    <location>
        <begin position="157"/>
        <end position="467"/>
    </location>
</feature>
<sequence>MIQNIKKLGYFLLFTFVTLILYLTYLVMVEGDTLATHPQNRRIAVKEAGIIRGTIYDRVGTKLAETKWLGQRGERVYLKEGKDTPFAHITGYVSDRYGSFGLEASYSKELLGLTEADVLENVLDKILNRTPQGNDLVLTLDAVLQRTALKALAGRRGAVVALNPRTGEILALASSPTFDANKIDQPGVWQQLNQDAENAPLLNRATQGAYPPGSVIKVVTGAGILSQNILQPQATVQCPGYAVIDGQRIKDNKAHGSVDFIKAIALSCNAYFALEGSKLGWGKFEEVFNQFGLNEKPEIGIPVRPGTIAQKDRRNQSQLAESAFGQGDTLLSPLHMALACSAVANRGIIMKPFLVKEIRKPDGSPVKITESTPWLTATTPQVAEQIAQGMTAAVNWGTASSASIRGIEVAGKTGTAEIQSATETAVLPHAWFIGYAPAKDPQIAVAVIVEKSGAGGRIAAPVAREVMAVALMRDER</sequence>
<dbReference type="KEGG" id="drm:Dred_1713"/>
<dbReference type="STRING" id="349161.Dred_1713"/>
<dbReference type="GO" id="GO:0008658">
    <property type="term" value="F:penicillin binding"/>
    <property type="evidence" value="ECO:0007669"/>
    <property type="project" value="InterPro"/>
</dbReference>
<evidence type="ECO:0000256" key="1">
    <source>
        <dbReference type="SAM" id="Phobius"/>
    </source>
</evidence>
<dbReference type="Gene3D" id="3.90.1310.10">
    <property type="entry name" value="Penicillin-binding protein 2a (Domain 2)"/>
    <property type="match status" value="1"/>
</dbReference>
<dbReference type="Pfam" id="PF00905">
    <property type="entry name" value="Transpeptidase"/>
    <property type="match status" value="1"/>
</dbReference>
<dbReference type="PANTHER" id="PTHR30627:SF24">
    <property type="entry name" value="PENICILLIN-BINDING PROTEIN 4B"/>
    <property type="match status" value="1"/>
</dbReference>
<dbReference type="Gene3D" id="3.40.710.10">
    <property type="entry name" value="DD-peptidase/beta-lactamase superfamily"/>
    <property type="match status" value="1"/>
</dbReference>
<evidence type="ECO:0000313" key="5">
    <source>
        <dbReference type="Proteomes" id="UP000001556"/>
    </source>
</evidence>
<dbReference type="HOGENOM" id="CLU_009289_1_0_9"/>
<name>A4J587_DESRM</name>
<dbReference type="InterPro" id="IPR054120">
    <property type="entry name" value="PBPA_dimer"/>
</dbReference>
<keyword evidence="5" id="KW-1185">Reference proteome</keyword>
<evidence type="ECO:0000259" key="3">
    <source>
        <dbReference type="Pfam" id="PF21922"/>
    </source>
</evidence>
<dbReference type="InterPro" id="IPR001460">
    <property type="entry name" value="PCN-bd_Tpept"/>
</dbReference>
<dbReference type="SUPFAM" id="SSF56519">
    <property type="entry name" value="Penicillin binding protein dimerisation domain"/>
    <property type="match status" value="1"/>
</dbReference>
<dbReference type="InterPro" id="IPR012338">
    <property type="entry name" value="Beta-lactam/transpept-like"/>
</dbReference>
<accession>A4J587</accession>
<keyword evidence="1" id="KW-0812">Transmembrane</keyword>
<dbReference type="SUPFAM" id="SSF56601">
    <property type="entry name" value="beta-lactamase/transpeptidase-like"/>
    <property type="match status" value="1"/>
</dbReference>
<dbReference type="InterPro" id="IPR050515">
    <property type="entry name" value="Beta-lactam/transpept"/>
</dbReference>
<keyword evidence="1" id="KW-1133">Transmembrane helix</keyword>
<dbReference type="AlphaFoldDB" id="A4J587"/>
<evidence type="ECO:0000313" key="4">
    <source>
        <dbReference type="EMBL" id="ABO50240.1"/>
    </source>
</evidence>
<protein>
    <submittedName>
        <fullName evidence="4">Cell elongation-specific peptidoglycan D,D-transpeptidase</fullName>
    </submittedName>
</protein>
<dbReference type="GO" id="GO:0005886">
    <property type="term" value="C:plasma membrane"/>
    <property type="evidence" value="ECO:0007669"/>
    <property type="project" value="TreeGrafter"/>
</dbReference>
<dbReference type="InterPro" id="IPR036138">
    <property type="entry name" value="PBP_dimer_sf"/>
</dbReference>
<dbReference type="GO" id="GO:0071972">
    <property type="term" value="F:peptidoglycan L,D-transpeptidase activity"/>
    <property type="evidence" value="ECO:0007669"/>
    <property type="project" value="TreeGrafter"/>
</dbReference>
<feature type="transmembrane region" description="Helical" evidence="1">
    <location>
        <begin position="7"/>
        <end position="28"/>
    </location>
</feature>
<feature type="domain" description="Penicillin binding protein A dimerisation" evidence="3">
    <location>
        <begin position="52"/>
        <end position="135"/>
    </location>
</feature>